<dbReference type="GO" id="GO:0005886">
    <property type="term" value="C:plasma membrane"/>
    <property type="evidence" value="ECO:0007669"/>
    <property type="project" value="TreeGrafter"/>
</dbReference>
<keyword evidence="5" id="KW-0808">Transferase</keyword>
<dbReference type="EMBL" id="NFKM01000017">
    <property type="protein sequence ID" value="OUP58329.1"/>
    <property type="molecule type" value="Genomic_DNA"/>
</dbReference>
<dbReference type="InterPro" id="IPR008358">
    <property type="entry name" value="Sig_transdc_His_kin/Pase_MprB"/>
</dbReference>
<evidence type="ECO:0000256" key="6">
    <source>
        <dbReference type="ARBA" id="ARBA00022692"/>
    </source>
</evidence>
<dbReference type="EC" id="2.7.13.3" evidence="3"/>
<evidence type="ECO:0000256" key="2">
    <source>
        <dbReference type="ARBA" id="ARBA00004141"/>
    </source>
</evidence>
<dbReference type="GO" id="GO:0000155">
    <property type="term" value="F:phosphorelay sensor kinase activity"/>
    <property type="evidence" value="ECO:0007669"/>
    <property type="project" value="InterPro"/>
</dbReference>
<evidence type="ECO:0000313" key="13">
    <source>
        <dbReference type="Proteomes" id="UP000195447"/>
    </source>
</evidence>
<dbReference type="Proteomes" id="UP000195447">
    <property type="component" value="Unassembled WGS sequence"/>
</dbReference>
<dbReference type="InterPro" id="IPR003594">
    <property type="entry name" value="HATPase_dom"/>
</dbReference>
<evidence type="ECO:0000256" key="4">
    <source>
        <dbReference type="ARBA" id="ARBA00022553"/>
    </source>
</evidence>
<dbReference type="PANTHER" id="PTHR45528:SF8">
    <property type="entry name" value="HISTIDINE KINASE"/>
    <property type="match status" value="1"/>
</dbReference>
<dbReference type="InterPro" id="IPR005467">
    <property type="entry name" value="His_kinase_dom"/>
</dbReference>
<comment type="catalytic activity">
    <reaction evidence="1">
        <text>ATP + protein L-histidine = ADP + protein N-phospho-L-histidine.</text>
        <dbReference type="EC" id="2.7.13.3"/>
    </reaction>
</comment>
<feature type="domain" description="Histidine kinase" evidence="11">
    <location>
        <begin position="89"/>
        <end position="296"/>
    </location>
</feature>
<evidence type="ECO:0000256" key="5">
    <source>
        <dbReference type="ARBA" id="ARBA00022679"/>
    </source>
</evidence>
<dbReference type="SMART" id="SM00387">
    <property type="entry name" value="HATPase_c"/>
    <property type="match status" value="1"/>
</dbReference>
<dbReference type="SMART" id="SM00388">
    <property type="entry name" value="HisKA"/>
    <property type="match status" value="1"/>
</dbReference>
<dbReference type="PANTHER" id="PTHR45528">
    <property type="entry name" value="SENSOR HISTIDINE KINASE CPXA"/>
    <property type="match status" value="1"/>
</dbReference>
<reference evidence="13" key="1">
    <citation type="submission" date="2017-04" db="EMBL/GenBank/DDBJ databases">
        <title>Function of individual gut microbiota members based on whole genome sequencing of pure cultures obtained from chicken caecum.</title>
        <authorList>
            <person name="Medvecky M."/>
            <person name="Cejkova D."/>
            <person name="Polansky O."/>
            <person name="Karasova D."/>
            <person name="Kubasova T."/>
            <person name="Cizek A."/>
            <person name="Rychlik I."/>
        </authorList>
    </citation>
    <scope>NUCLEOTIDE SEQUENCE [LARGE SCALE GENOMIC DNA]</scope>
    <source>
        <strain evidence="13">An178</strain>
    </source>
</reference>
<keyword evidence="7" id="KW-0418">Kinase</keyword>
<dbReference type="PRINTS" id="PR01780">
    <property type="entry name" value="LANTIREGPROT"/>
</dbReference>
<protein>
    <recommendedName>
        <fullName evidence="3">histidine kinase</fullName>
        <ecNumber evidence="3">2.7.13.3</ecNumber>
    </recommendedName>
</protein>
<dbReference type="InterPro" id="IPR003661">
    <property type="entry name" value="HisK_dim/P_dom"/>
</dbReference>
<dbReference type="Gene3D" id="3.30.565.10">
    <property type="entry name" value="Histidine kinase-like ATPase, C-terminal domain"/>
    <property type="match status" value="1"/>
</dbReference>
<comment type="caution">
    <text evidence="12">The sequence shown here is derived from an EMBL/GenBank/DDBJ whole genome shotgun (WGS) entry which is preliminary data.</text>
</comment>
<keyword evidence="8" id="KW-1133">Transmembrane helix</keyword>
<evidence type="ECO:0000259" key="11">
    <source>
        <dbReference type="PROSITE" id="PS50109"/>
    </source>
</evidence>
<organism evidence="12 13">
    <name type="scientific">Faecalitalea cylindroides</name>
    <dbReference type="NCBI Taxonomy" id="39483"/>
    <lineage>
        <taxon>Bacteria</taxon>
        <taxon>Bacillati</taxon>
        <taxon>Bacillota</taxon>
        <taxon>Erysipelotrichia</taxon>
        <taxon>Erysipelotrichales</taxon>
        <taxon>Erysipelotrichaceae</taxon>
        <taxon>Faecalitalea</taxon>
    </lineage>
</organism>
<dbReference type="InterPro" id="IPR050398">
    <property type="entry name" value="HssS/ArlS-like"/>
</dbReference>
<accession>A0A1Y4LRV3</accession>
<sequence length="296" mass="34603">MVELIVLILAILCVYLIFKYMGLKKEIMSCQDQIEYIQENNSSMRISSSVRYKPLLKIIKLFETQREDNKSLYVKHLHQEETIKELISNISHDIRTPLTSIQGYVEMLESANRDKQVQYIDIITKRLNDMEIMLDSFFLYTKLQTQNKPFILEKQPVYPLLCDVLLSYYPQLSKIGLEPKIVCEDENLEGYINADQMKRVFQNLLMNVIRYGSMPFQIELYRKEKDLVCVFSNAIKAEHIEVEHIFDRFYQADHSRSNNGSGLGMAIVKDLCEKMNIVIEAQIECGIISFVMIIRG</sequence>
<evidence type="ECO:0000256" key="8">
    <source>
        <dbReference type="ARBA" id="ARBA00022989"/>
    </source>
</evidence>
<keyword evidence="9" id="KW-0902">Two-component regulatory system</keyword>
<dbReference type="SUPFAM" id="SSF55874">
    <property type="entry name" value="ATPase domain of HSP90 chaperone/DNA topoisomerase II/histidine kinase"/>
    <property type="match status" value="1"/>
</dbReference>
<dbReference type="RefSeq" id="WP_087158943.1">
    <property type="nucleotide sequence ID" value="NZ_NFKM01000017.1"/>
</dbReference>
<evidence type="ECO:0000256" key="9">
    <source>
        <dbReference type="ARBA" id="ARBA00023012"/>
    </source>
</evidence>
<dbReference type="Gene3D" id="1.10.287.130">
    <property type="match status" value="1"/>
</dbReference>
<dbReference type="InterPro" id="IPR036097">
    <property type="entry name" value="HisK_dim/P_sf"/>
</dbReference>
<dbReference type="PROSITE" id="PS50109">
    <property type="entry name" value="HIS_KIN"/>
    <property type="match status" value="1"/>
</dbReference>
<keyword evidence="6" id="KW-0812">Transmembrane</keyword>
<evidence type="ECO:0000313" key="12">
    <source>
        <dbReference type="EMBL" id="OUP58329.1"/>
    </source>
</evidence>
<evidence type="ECO:0000256" key="10">
    <source>
        <dbReference type="ARBA" id="ARBA00023136"/>
    </source>
</evidence>
<name>A0A1Y4LRV3_9FIRM</name>
<dbReference type="Pfam" id="PF00512">
    <property type="entry name" value="HisKA"/>
    <property type="match status" value="1"/>
</dbReference>
<comment type="subcellular location">
    <subcellularLocation>
        <location evidence="2">Membrane</location>
        <topology evidence="2">Multi-pass membrane protein</topology>
    </subcellularLocation>
</comment>
<evidence type="ECO:0000256" key="1">
    <source>
        <dbReference type="ARBA" id="ARBA00000085"/>
    </source>
</evidence>
<dbReference type="AlphaFoldDB" id="A0A1Y4LRV3"/>
<gene>
    <name evidence="12" type="ORF">B5F14_08040</name>
</gene>
<evidence type="ECO:0000256" key="7">
    <source>
        <dbReference type="ARBA" id="ARBA00022777"/>
    </source>
</evidence>
<dbReference type="InterPro" id="IPR036890">
    <property type="entry name" value="HATPase_C_sf"/>
</dbReference>
<dbReference type="CDD" id="cd00075">
    <property type="entry name" value="HATPase"/>
    <property type="match status" value="1"/>
</dbReference>
<keyword evidence="13" id="KW-1185">Reference proteome</keyword>
<keyword evidence="10" id="KW-0472">Membrane</keyword>
<keyword evidence="4" id="KW-0597">Phosphoprotein</keyword>
<dbReference type="Pfam" id="PF02518">
    <property type="entry name" value="HATPase_c"/>
    <property type="match status" value="1"/>
</dbReference>
<evidence type="ECO:0000256" key="3">
    <source>
        <dbReference type="ARBA" id="ARBA00012438"/>
    </source>
</evidence>
<dbReference type="CDD" id="cd00082">
    <property type="entry name" value="HisKA"/>
    <property type="match status" value="1"/>
</dbReference>
<dbReference type="SUPFAM" id="SSF47384">
    <property type="entry name" value="Homodimeric domain of signal transducing histidine kinase"/>
    <property type="match status" value="1"/>
</dbReference>
<proteinExistence type="predicted"/>